<evidence type="ECO:0000256" key="3">
    <source>
        <dbReference type="ARBA" id="ARBA00022692"/>
    </source>
</evidence>
<reference evidence="6" key="1">
    <citation type="submission" date="2016-10" db="EMBL/GenBank/DDBJ databases">
        <authorList>
            <person name="de Groot N.N."/>
        </authorList>
    </citation>
    <scope>NUCLEOTIDE SEQUENCE</scope>
</reference>
<evidence type="ECO:0000313" key="6">
    <source>
        <dbReference type="EMBL" id="SFV77145.1"/>
    </source>
</evidence>
<name>A0A1W1D946_9ZZZZ</name>
<keyword evidence="1" id="KW-1003">Cell membrane</keyword>
<keyword evidence="4" id="KW-1133">Transmembrane helix</keyword>
<keyword evidence="5" id="KW-0472">Membrane</keyword>
<accession>A0A1W1D946</accession>
<dbReference type="EMBL" id="FPHR01000018">
    <property type="protein sequence ID" value="SFV77145.1"/>
    <property type="molecule type" value="Genomic_DNA"/>
</dbReference>
<dbReference type="GO" id="GO:0005886">
    <property type="term" value="C:plasma membrane"/>
    <property type="evidence" value="ECO:0007669"/>
    <property type="project" value="InterPro"/>
</dbReference>
<dbReference type="Pfam" id="PF06835">
    <property type="entry name" value="LptC"/>
    <property type="match status" value="1"/>
</dbReference>
<dbReference type="GO" id="GO:0015221">
    <property type="term" value="F:lipopolysaccharide transmembrane transporter activity"/>
    <property type="evidence" value="ECO:0007669"/>
    <property type="project" value="InterPro"/>
</dbReference>
<evidence type="ECO:0008006" key="7">
    <source>
        <dbReference type="Google" id="ProtNLM"/>
    </source>
</evidence>
<dbReference type="AlphaFoldDB" id="A0A1W1D946"/>
<dbReference type="InterPro" id="IPR026265">
    <property type="entry name" value="LptC"/>
</dbReference>
<dbReference type="GO" id="GO:0030288">
    <property type="term" value="C:outer membrane-bounded periplasmic space"/>
    <property type="evidence" value="ECO:0007669"/>
    <property type="project" value="TreeGrafter"/>
</dbReference>
<keyword evidence="2" id="KW-0997">Cell inner membrane</keyword>
<evidence type="ECO:0000256" key="1">
    <source>
        <dbReference type="ARBA" id="ARBA00022475"/>
    </source>
</evidence>
<dbReference type="InterPro" id="IPR052363">
    <property type="entry name" value="LPS_export_LptC"/>
</dbReference>
<evidence type="ECO:0000256" key="5">
    <source>
        <dbReference type="ARBA" id="ARBA00023136"/>
    </source>
</evidence>
<dbReference type="PANTHER" id="PTHR37481">
    <property type="entry name" value="LIPOPOLYSACCHARIDE EXPORT SYSTEM PROTEIN LPTC"/>
    <property type="match status" value="1"/>
</dbReference>
<protein>
    <recommendedName>
        <fullName evidence="7">Organic solvent tolerance-like N-terminal domain-containing protein</fullName>
    </recommendedName>
</protein>
<dbReference type="Gene3D" id="2.60.450.10">
    <property type="entry name" value="Lipopolysaccharide (LPS) transport protein A like domain"/>
    <property type="match status" value="1"/>
</dbReference>
<dbReference type="GO" id="GO:0017089">
    <property type="term" value="F:glycolipid transfer activity"/>
    <property type="evidence" value="ECO:0007669"/>
    <property type="project" value="TreeGrafter"/>
</dbReference>
<sequence>MKGLSYSFDILQQKGMPVATQSEVLDKEVTYVEKIESFSLQEFNAQQELTHFVKAKYFYNFKNLPTLLIDPTVTTFDKQGGEDFTLSSKRAHYLDSGELKFMGKVDVSSSDGMTHKINTQELLIDTNTDDLTSNKEVTYLGESAKIIAQGMHMKTKLNKMKLVGDTTIYQNSGQKVLTEDLFVDQSNNQKHYYSDHKTTYLSTQNKIYAQGIDMNMKTDITQLLGAVKILQDSGSIIDSRDLILDQTKGAEVYRTEQKIHYQSSVADIRAKSMHYDAARQKIKFSGGVVGRYD</sequence>
<dbReference type="NCBIfam" id="TIGR04409">
    <property type="entry name" value="LptC_YrbK"/>
    <property type="match status" value="1"/>
</dbReference>
<evidence type="ECO:0000256" key="2">
    <source>
        <dbReference type="ARBA" id="ARBA00022519"/>
    </source>
</evidence>
<dbReference type="PANTHER" id="PTHR37481:SF1">
    <property type="entry name" value="LIPOPOLYSACCHARIDE EXPORT SYSTEM PROTEIN LPTC"/>
    <property type="match status" value="1"/>
</dbReference>
<keyword evidence="3" id="KW-0812">Transmembrane</keyword>
<dbReference type="InterPro" id="IPR010664">
    <property type="entry name" value="LipoPS_assembly_LptC-rel"/>
</dbReference>
<evidence type="ECO:0000256" key="4">
    <source>
        <dbReference type="ARBA" id="ARBA00022989"/>
    </source>
</evidence>
<proteinExistence type="predicted"/>
<organism evidence="6">
    <name type="scientific">hydrothermal vent metagenome</name>
    <dbReference type="NCBI Taxonomy" id="652676"/>
    <lineage>
        <taxon>unclassified sequences</taxon>
        <taxon>metagenomes</taxon>
        <taxon>ecological metagenomes</taxon>
    </lineage>
</organism>
<gene>
    <name evidence="6" type="ORF">MNB_SUP05-4-941</name>
</gene>